<reference evidence="2 3" key="1">
    <citation type="journal article" date="2020" name="Nat. Commun.">
        <title>Genome of Tripterygium wilfordii and identification of cytochrome P450 involved in triptolide biosynthesis.</title>
        <authorList>
            <person name="Tu L."/>
            <person name="Su P."/>
            <person name="Zhang Z."/>
            <person name="Gao L."/>
            <person name="Wang J."/>
            <person name="Hu T."/>
            <person name="Zhou J."/>
            <person name="Zhang Y."/>
            <person name="Zhao Y."/>
            <person name="Liu Y."/>
            <person name="Song Y."/>
            <person name="Tong Y."/>
            <person name="Lu Y."/>
            <person name="Yang J."/>
            <person name="Xu C."/>
            <person name="Jia M."/>
            <person name="Peters R.J."/>
            <person name="Huang L."/>
            <person name="Gao W."/>
        </authorList>
    </citation>
    <scope>NUCLEOTIDE SEQUENCE [LARGE SCALE GENOMIC DNA]</scope>
    <source>
        <strain evidence="3">cv. XIE 37</strain>
        <tissue evidence="2">Leaf</tissue>
    </source>
</reference>
<dbReference type="AlphaFoldDB" id="A0A7J7DMH9"/>
<dbReference type="PANTHER" id="PTHR34064">
    <property type="entry name" value="OS04G0672300 PROTEIN"/>
    <property type="match status" value="1"/>
</dbReference>
<comment type="caution">
    <text evidence="2">The sequence shown here is derived from an EMBL/GenBank/DDBJ whole genome shotgun (WGS) entry which is preliminary data.</text>
</comment>
<feature type="transmembrane region" description="Helical" evidence="1">
    <location>
        <begin position="124"/>
        <end position="146"/>
    </location>
</feature>
<proteinExistence type="predicted"/>
<dbReference type="OrthoDB" id="1928523at2759"/>
<dbReference type="PANTHER" id="PTHR34064:SF3">
    <property type="entry name" value="OS04G0672300 PROTEIN"/>
    <property type="match status" value="1"/>
</dbReference>
<dbReference type="InParanoid" id="A0A7J7DMH9"/>
<keyword evidence="1" id="KW-0812">Transmembrane</keyword>
<dbReference type="Proteomes" id="UP000593562">
    <property type="component" value="Unassembled WGS sequence"/>
</dbReference>
<keyword evidence="3" id="KW-1185">Reference proteome</keyword>
<keyword evidence="1" id="KW-1133">Transmembrane helix</keyword>
<name>A0A7J7DMH9_TRIWF</name>
<organism evidence="2 3">
    <name type="scientific">Tripterygium wilfordii</name>
    <name type="common">Thunder God vine</name>
    <dbReference type="NCBI Taxonomy" id="458696"/>
    <lineage>
        <taxon>Eukaryota</taxon>
        <taxon>Viridiplantae</taxon>
        <taxon>Streptophyta</taxon>
        <taxon>Embryophyta</taxon>
        <taxon>Tracheophyta</taxon>
        <taxon>Spermatophyta</taxon>
        <taxon>Magnoliopsida</taxon>
        <taxon>eudicotyledons</taxon>
        <taxon>Gunneridae</taxon>
        <taxon>Pentapetalae</taxon>
        <taxon>rosids</taxon>
        <taxon>fabids</taxon>
        <taxon>Celastrales</taxon>
        <taxon>Celastraceae</taxon>
        <taxon>Tripterygium</taxon>
    </lineage>
</organism>
<keyword evidence="1" id="KW-0472">Membrane</keyword>
<evidence type="ECO:0000256" key="1">
    <source>
        <dbReference type="SAM" id="Phobius"/>
    </source>
</evidence>
<sequence length="156" mass="17380">MESILVQADLATSEKNGATVVLDIESLLVQAALERCSGSPKMNRALSRKWSYRAEKWSTDAEEEDVEEPGKRSLTKVNSQLEALKQLNKAVAPPTTCVPVNPTDSIDSRNKRFSRLMTINPRKILFIFATASSMGTLILIYCTLAINRRGQYSYPL</sequence>
<accession>A0A7J7DMH9</accession>
<evidence type="ECO:0000313" key="2">
    <source>
        <dbReference type="EMBL" id="KAF5747493.1"/>
    </source>
</evidence>
<gene>
    <name evidence="2" type="ORF">HS088_TW05G00214</name>
</gene>
<protein>
    <submittedName>
        <fullName evidence="2">Uncharacterized protein</fullName>
    </submittedName>
</protein>
<dbReference type="EMBL" id="JAAARO010000005">
    <property type="protein sequence ID" value="KAF5747493.1"/>
    <property type="molecule type" value="Genomic_DNA"/>
</dbReference>
<evidence type="ECO:0000313" key="3">
    <source>
        <dbReference type="Proteomes" id="UP000593562"/>
    </source>
</evidence>